<evidence type="ECO:0000259" key="1">
    <source>
        <dbReference type="Pfam" id="PF13472"/>
    </source>
</evidence>
<dbReference type="InterPro" id="IPR013830">
    <property type="entry name" value="SGNH_hydro"/>
</dbReference>
<accession>E9NQ29</accession>
<sequence length="412" mass="46959">MEPICLIPARSGSKGLPNKNMLFLDGVPMIFHTIRAAIESGCFKKENIYVSTDSQIYKEICETTGVQVLMRPAELATDYTTSFQLNEHFLQDFSDEQVFVLLQVTSPLRTGKHVREAIELYDLGQADHVVSFTKVDKSPTLFTSLDEFGFAKDIAGLGGSYRRQNEKTLYYPNGAIYISSKAVYLHDQTYFSEKTVAYIMNKEDSIDVDDRFDFTGVIGRMYFDYQRREQQNKIFYQKELKRLCSQLTNDKLIIGDSRLLSLTLDGFDNISIGGMTAATALENQHLFLKKPMKQVVLSLGVNDLITSYPIYVIQENIRQLMELLVSRVDKVFVTTIAYTLFRESVSNDDIIQLNQYVRKLATEHGISIIDINEVVAKDDLLDYQYTNDGLHLNKRGQGRVNQLICQAVVEEN</sequence>
<dbReference type="PANTHER" id="PTHR21485:SF6">
    <property type="entry name" value="N-ACYLNEURAMINATE CYTIDYLYLTRANSFERASE-RELATED"/>
    <property type="match status" value="1"/>
</dbReference>
<evidence type="ECO:0000313" key="2">
    <source>
        <dbReference type="EMBL" id="ADU03256.1"/>
    </source>
</evidence>
<dbReference type="EMBL" id="FIIF01000019">
    <property type="protein sequence ID" value="CYV99539.1"/>
    <property type="molecule type" value="Genomic_DNA"/>
</dbReference>
<dbReference type="RefSeq" id="WP_015647006.1">
    <property type="nucleotide sequence ID" value="NZ_CEDN01000066.1"/>
</dbReference>
<organism evidence="2">
    <name type="scientific">Streptococcus suis</name>
    <dbReference type="NCBI Taxonomy" id="1307"/>
    <lineage>
        <taxon>Bacteria</taxon>
        <taxon>Bacillati</taxon>
        <taxon>Bacillota</taxon>
        <taxon>Bacilli</taxon>
        <taxon>Lactobacillales</taxon>
        <taxon>Streptococcaceae</taxon>
        <taxon>Streptococcus</taxon>
    </lineage>
</organism>
<evidence type="ECO:0000313" key="3">
    <source>
        <dbReference type="EMBL" id="CYV99539.1"/>
    </source>
</evidence>
<dbReference type="EMBL" id="BR001008">
    <property type="protein sequence ID" value="FAA01017.1"/>
    <property type="molecule type" value="Genomic_DNA"/>
</dbReference>
<reference evidence="2" key="2">
    <citation type="journal article" date="2011" name="Vet. Microbiol.">
        <title>The cps locus of Streptococcus suis serotype 16: Development of a serotype-specific PCR assay.</title>
        <authorList>
            <person name="Wang K."/>
            <person name="Fan W."/>
            <person name="Wisselink H."/>
            <person name="Lu C."/>
        </authorList>
    </citation>
    <scope>NUCLEOTIDE SEQUENCE</scope>
    <source>
        <strain evidence="2">2627</strain>
    </source>
</reference>
<gene>
    <name evidence="3" type="primary">neuA</name>
    <name evidence="4" type="synonym">cps16U</name>
    <name evidence="3" type="ORF">ERS132444_01991</name>
</gene>
<dbReference type="EMBL" id="HQ694980">
    <property type="protein sequence ID" value="ADU03256.1"/>
    <property type="molecule type" value="Genomic_DNA"/>
</dbReference>
<name>E9NQ29_STRSU</name>
<protein>
    <submittedName>
        <fullName evidence="3">CMP-N-acetylneuraminic acid synthetase</fullName>
        <ecNumber evidence="3">2.7.7.43</ecNumber>
    </submittedName>
    <submittedName>
        <fullName evidence="2">CPS16V</fullName>
    </submittedName>
    <submittedName>
        <fullName evidence="4">N-acetylneuraminate cytidylyltransferase</fullName>
    </submittedName>
</protein>
<dbReference type="EC" id="2.7.7.43" evidence="3"/>
<evidence type="ECO:0000313" key="4">
    <source>
        <dbReference type="EMBL" id="FAA01017.1"/>
    </source>
</evidence>
<dbReference type="Pfam" id="PF02348">
    <property type="entry name" value="CTP_transf_3"/>
    <property type="match status" value="1"/>
</dbReference>
<dbReference type="Proteomes" id="UP000074825">
    <property type="component" value="Unassembled WGS sequence"/>
</dbReference>
<reference evidence="2" key="1">
    <citation type="submission" date="2010-12" db="EMBL/GenBank/DDBJ databases">
        <authorList>
            <person name="Wang K.C."/>
            <person name="Fan W.X."/>
            <person name="Lu C.P."/>
        </authorList>
    </citation>
    <scope>NUCLEOTIDE SEQUENCE</scope>
    <source>
        <strain evidence="2">2627</strain>
    </source>
</reference>
<dbReference type="Gene3D" id="3.90.550.10">
    <property type="entry name" value="Spore Coat Polysaccharide Biosynthesis Protein SpsA, Chain A"/>
    <property type="match status" value="1"/>
</dbReference>
<dbReference type="InterPro" id="IPR003329">
    <property type="entry name" value="Cytidylyl_trans"/>
</dbReference>
<evidence type="ECO:0000313" key="5">
    <source>
        <dbReference type="Proteomes" id="UP000074825"/>
    </source>
</evidence>
<reference evidence="4" key="3">
    <citation type="journal article" date="2013" name="Appl. Environ. Microbiol.">
        <title>Genetic analysis of capsular polysaccharide synthesis gene clusters from all serotypes of Streptococcus suis: potential mechanisms for generation of capsular variation.</title>
        <authorList>
            <person name="Okura M."/>
            <person name="Takamatsu D."/>
            <person name="Maruyama F."/>
            <person name="Nozawa T."/>
            <person name="Nakagawa I."/>
            <person name="Osaki M."/>
            <person name="Sekizaki T."/>
            <person name="Gottschalk M."/>
            <person name="Kumagai Y."/>
            <person name="Hamada S."/>
        </authorList>
    </citation>
    <scope>NUCLEOTIDE SEQUENCE</scope>
    <source>
        <strain evidence="4">2726</strain>
    </source>
</reference>
<dbReference type="Gene3D" id="3.40.50.1110">
    <property type="entry name" value="SGNH hydrolase"/>
    <property type="match status" value="1"/>
</dbReference>
<dbReference type="GO" id="GO:0008781">
    <property type="term" value="F:N-acylneuraminate cytidylyltransferase activity"/>
    <property type="evidence" value="ECO:0007669"/>
    <property type="project" value="UniProtKB-EC"/>
</dbReference>
<dbReference type="SUPFAM" id="SSF53448">
    <property type="entry name" value="Nucleotide-diphospho-sugar transferases"/>
    <property type="match status" value="1"/>
</dbReference>
<feature type="domain" description="SGNH hydrolase-type esterase" evidence="1">
    <location>
        <begin position="263"/>
        <end position="397"/>
    </location>
</feature>
<proteinExistence type="predicted"/>
<keyword evidence="3" id="KW-0548">Nucleotidyltransferase</keyword>
<reference evidence="3 5" key="4">
    <citation type="submission" date="2016-02" db="EMBL/GenBank/DDBJ databases">
        <authorList>
            <consortium name="Pathogen Informatics"/>
        </authorList>
    </citation>
    <scope>NUCLEOTIDE SEQUENCE [LARGE SCALE GENOMIC DNA]</scope>
    <source>
        <strain evidence="3 5">LSS82</strain>
    </source>
</reference>
<dbReference type="InterPro" id="IPR029044">
    <property type="entry name" value="Nucleotide-diphossugar_trans"/>
</dbReference>
<keyword evidence="3" id="KW-0808">Transferase</keyword>
<dbReference type="AlphaFoldDB" id="E9NQ29"/>
<dbReference type="InterPro" id="IPR036514">
    <property type="entry name" value="SGNH_hydro_sf"/>
</dbReference>
<dbReference type="PANTHER" id="PTHR21485">
    <property type="entry name" value="HAD SUPERFAMILY MEMBERS CMAS AND KDSC"/>
    <property type="match status" value="1"/>
</dbReference>
<dbReference type="InterPro" id="IPR050793">
    <property type="entry name" value="CMP-NeuNAc_synthase"/>
</dbReference>
<dbReference type="SUPFAM" id="SSF52266">
    <property type="entry name" value="SGNH hydrolase"/>
    <property type="match status" value="1"/>
</dbReference>
<dbReference type="Pfam" id="PF13472">
    <property type="entry name" value="Lipase_GDSL_2"/>
    <property type="match status" value="1"/>
</dbReference>
<dbReference type="CDD" id="cd02513">
    <property type="entry name" value="CMP-NeuAc_Synthase"/>
    <property type="match status" value="1"/>
</dbReference>